<keyword evidence="8" id="KW-1185">Reference proteome</keyword>
<dbReference type="EMBL" id="REGN01001758">
    <property type="protein sequence ID" value="RNA32715.1"/>
    <property type="molecule type" value="Genomic_DNA"/>
</dbReference>
<evidence type="ECO:0000256" key="4">
    <source>
        <dbReference type="ARBA" id="ARBA00022989"/>
    </source>
</evidence>
<evidence type="ECO:0000313" key="7">
    <source>
        <dbReference type="EMBL" id="RNA32715.1"/>
    </source>
</evidence>
<accession>A0A3M7SAP2</accession>
<reference evidence="7 8" key="1">
    <citation type="journal article" date="2018" name="Sci. Rep.">
        <title>Genomic signatures of local adaptation to the degree of environmental predictability in rotifers.</title>
        <authorList>
            <person name="Franch-Gras L."/>
            <person name="Hahn C."/>
            <person name="Garcia-Roger E.M."/>
            <person name="Carmona M.J."/>
            <person name="Serra M."/>
            <person name="Gomez A."/>
        </authorList>
    </citation>
    <scope>NUCLEOTIDE SEQUENCE [LARGE SCALE GENOMIC DNA]</scope>
    <source>
        <strain evidence="7">HYR1</strain>
    </source>
</reference>
<dbReference type="Proteomes" id="UP000276133">
    <property type="component" value="Unassembled WGS sequence"/>
</dbReference>
<dbReference type="AlphaFoldDB" id="A0A3M7SAP2"/>
<sequence>MLYSLPICIILLISCWLTLCSLWLPKGTFSKEFFKNSNSQFVQKSIKDKYESLGSYTWGQISVSFWFIVAVLLWITRDLYFVPGWEIIFEKGFVTDSSSAICILIIMCAWPRNRPLKGVPYEPLLAWKEIEKLFPWRLILLLGGSLAMAKGCEESGLSKWFGDVLKSVLPSNKLLLFLVITLFSSIGTEFISNVAMASIMLPILDSISKASQISHFYLLVSQSIAVNFSYMLPASTPSNALILAENKIRLKDMLLTGLILKMLAFKFLDLATGFNSHFNILLFNNILSRVDIKKRLFMLKNVLYLSYAMPLNAYPQKRNIISIFTLIACEEIKTFINFICQNNVNQYVLFLEIVRARESDYYPLYYQLMKSTQNYNWTETQTQNCITENTFLFFTIFFGKSETINSTINFKTFKVEYRIDIENLKIVEKNKKDKD</sequence>
<evidence type="ECO:0000256" key="5">
    <source>
        <dbReference type="ARBA" id="ARBA00023136"/>
    </source>
</evidence>
<dbReference type="Pfam" id="PF00939">
    <property type="entry name" value="Na_sulph_symp"/>
    <property type="match status" value="1"/>
</dbReference>
<keyword evidence="4 6" id="KW-1133">Transmembrane helix</keyword>
<keyword evidence="3 6" id="KW-0812">Transmembrane</keyword>
<proteinExistence type="inferred from homology"/>
<gene>
    <name evidence="7" type="ORF">BpHYR1_038833</name>
</gene>
<feature type="transmembrane region" description="Helical" evidence="6">
    <location>
        <begin position="7"/>
        <end position="24"/>
    </location>
</feature>
<keyword evidence="5 6" id="KW-0472">Membrane</keyword>
<evidence type="ECO:0000256" key="1">
    <source>
        <dbReference type="ARBA" id="ARBA00004141"/>
    </source>
</evidence>
<dbReference type="PANTHER" id="PTHR10283:SF135">
    <property type="entry name" value="SOLUTE CARRIER FAMILY 13 MEMBER 5"/>
    <property type="match status" value="1"/>
</dbReference>
<evidence type="ECO:0000256" key="3">
    <source>
        <dbReference type="ARBA" id="ARBA00022692"/>
    </source>
</evidence>
<dbReference type="InterPro" id="IPR001898">
    <property type="entry name" value="SLC13A/DASS"/>
</dbReference>
<dbReference type="GO" id="GO:0022857">
    <property type="term" value="F:transmembrane transporter activity"/>
    <property type="evidence" value="ECO:0007669"/>
    <property type="project" value="InterPro"/>
</dbReference>
<feature type="transmembrane region" description="Helical" evidence="6">
    <location>
        <begin position="63"/>
        <end position="81"/>
    </location>
</feature>
<comment type="similarity">
    <text evidence="2">Belongs to the SLC13A/DASS transporter (TC 2.A.47) family. NADC subfamily.</text>
</comment>
<evidence type="ECO:0000256" key="2">
    <source>
        <dbReference type="ARBA" id="ARBA00006772"/>
    </source>
</evidence>
<dbReference type="PANTHER" id="PTHR10283">
    <property type="entry name" value="SOLUTE CARRIER FAMILY 13 MEMBER"/>
    <property type="match status" value="1"/>
</dbReference>
<feature type="transmembrane region" description="Helical" evidence="6">
    <location>
        <begin position="174"/>
        <end position="201"/>
    </location>
</feature>
<organism evidence="7 8">
    <name type="scientific">Brachionus plicatilis</name>
    <name type="common">Marine rotifer</name>
    <name type="synonym">Brachionus muelleri</name>
    <dbReference type="NCBI Taxonomy" id="10195"/>
    <lineage>
        <taxon>Eukaryota</taxon>
        <taxon>Metazoa</taxon>
        <taxon>Spiralia</taxon>
        <taxon>Gnathifera</taxon>
        <taxon>Rotifera</taxon>
        <taxon>Eurotatoria</taxon>
        <taxon>Monogononta</taxon>
        <taxon>Pseudotrocha</taxon>
        <taxon>Ploima</taxon>
        <taxon>Brachionidae</taxon>
        <taxon>Brachionus</taxon>
    </lineage>
</organism>
<dbReference type="OrthoDB" id="6493944at2759"/>
<name>A0A3M7SAP2_BRAPC</name>
<dbReference type="GO" id="GO:0005886">
    <property type="term" value="C:plasma membrane"/>
    <property type="evidence" value="ECO:0007669"/>
    <property type="project" value="TreeGrafter"/>
</dbReference>
<evidence type="ECO:0000313" key="8">
    <source>
        <dbReference type="Proteomes" id="UP000276133"/>
    </source>
</evidence>
<evidence type="ECO:0000256" key="6">
    <source>
        <dbReference type="SAM" id="Phobius"/>
    </source>
</evidence>
<protein>
    <submittedName>
        <fullName evidence="7">Solute carrier family 13 member 5-like isoform X2</fullName>
    </submittedName>
</protein>
<comment type="caution">
    <text evidence="7">The sequence shown here is derived from an EMBL/GenBank/DDBJ whole genome shotgun (WGS) entry which is preliminary data.</text>
</comment>
<comment type="subcellular location">
    <subcellularLocation>
        <location evidence="1">Membrane</location>
        <topology evidence="1">Multi-pass membrane protein</topology>
    </subcellularLocation>
</comment>
<dbReference type="STRING" id="10195.A0A3M7SAP2"/>